<dbReference type="RefSeq" id="WP_102227729.1">
    <property type="nucleotide sequence ID" value="NZ_PNFY01000015.1"/>
</dbReference>
<dbReference type="InterPro" id="IPR036388">
    <property type="entry name" value="WH-like_DNA-bd_sf"/>
</dbReference>
<sequence>MKDSEVASVSLEKMVRLNQLYSFYASLLTDRQREIFRMYYAEDFSLGEIAETIGISRQGVRDSLKRSEEALEHYETHLQLSKRRSRRQMILSDMEDLITDDSPLYPLIKQLHQMDVE</sequence>
<evidence type="ECO:0000256" key="2">
    <source>
        <dbReference type="ARBA" id="ARBA00024764"/>
    </source>
</evidence>
<dbReference type="InterPro" id="IPR013324">
    <property type="entry name" value="RNA_pol_sigma_r3/r4-like"/>
</dbReference>
<evidence type="ECO:0000256" key="1">
    <source>
        <dbReference type="ARBA" id="ARBA00008720"/>
    </source>
</evidence>
<dbReference type="OrthoDB" id="6392at2"/>
<evidence type="ECO:0000313" key="5">
    <source>
        <dbReference type="Proteomes" id="UP000235682"/>
    </source>
</evidence>
<proteinExistence type="inferred from homology"/>
<dbReference type="SUPFAM" id="SSF88659">
    <property type="entry name" value="Sigma3 and sigma4 domains of RNA polymerase sigma factors"/>
    <property type="match status" value="1"/>
</dbReference>
<protein>
    <recommendedName>
        <fullName evidence="3">UPF0122 protein CJ205_06865</fullName>
    </recommendedName>
</protein>
<dbReference type="EMBL" id="PNHE01000033">
    <property type="protein sequence ID" value="PMC57950.1"/>
    <property type="molecule type" value="Genomic_DNA"/>
</dbReference>
<dbReference type="Gene3D" id="1.10.10.10">
    <property type="entry name" value="Winged helix-like DNA-binding domain superfamily/Winged helix DNA-binding domain"/>
    <property type="match status" value="1"/>
</dbReference>
<dbReference type="InterPro" id="IPR007394">
    <property type="entry name" value="UPF0122"/>
</dbReference>
<gene>
    <name evidence="4" type="ORF">CJ205_06865</name>
</gene>
<dbReference type="Pfam" id="PF04297">
    <property type="entry name" value="UPF0122"/>
    <property type="match status" value="1"/>
</dbReference>
<dbReference type="InterPro" id="IPR054831">
    <property type="entry name" value="UPF0122_fam_protein"/>
</dbReference>
<reference evidence="4 5" key="1">
    <citation type="submission" date="2017-09" db="EMBL/GenBank/DDBJ databases">
        <title>Bacterial strain isolated from the female urinary microbiota.</title>
        <authorList>
            <person name="Thomas-White K."/>
            <person name="Kumar N."/>
            <person name="Forster S."/>
            <person name="Putonti C."/>
            <person name="Lawley T."/>
            <person name="Wolfe A.J."/>
        </authorList>
    </citation>
    <scope>NUCLEOTIDE SEQUENCE [LARGE SCALE GENOMIC DNA]</scope>
    <source>
        <strain evidence="4 5">UMB0852</strain>
    </source>
</reference>
<dbReference type="AlphaFoldDB" id="A0A2N6SLM3"/>
<comment type="function">
    <text evidence="2 3">Might take part in the signal recognition particle (SRP) pathway. This is inferred from the conservation of its genetic proximity to ftsY/ffh. May be a regulatory protein.</text>
</comment>
<evidence type="ECO:0000256" key="3">
    <source>
        <dbReference type="HAMAP-Rule" id="MF_00245"/>
    </source>
</evidence>
<keyword evidence="5" id="KW-1185">Reference proteome</keyword>
<dbReference type="STRING" id="84521.SAMN04487994_101926"/>
<dbReference type="PANTHER" id="PTHR40083">
    <property type="entry name" value="UPF0122 PROTEIN CBO2450/CLC_2298"/>
    <property type="match status" value="1"/>
</dbReference>
<name>A0A2N6SLM3_9LACT</name>
<evidence type="ECO:0000313" key="4">
    <source>
        <dbReference type="EMBL" id="PMC57950.1"/>
    </source>
</evidence>
<dbReference type="NCBIfam" id="NF045758">
    <property type="entry name" value="YlxM"/>
    <property type="match status" value="1"/>
</dbReference>
<organism evidence="4 5">
    <name type="scientific">Dolosicoccus paucivorans</name>
    <dbReference type="NCBI Taxonomy" id="84521"/>
    <lineage>
        <taxon>Bacteria</taxon>
        <taxon>Bacillati</taxon>
        <taxon>Bacillota</taxon>
        <taxon>Bacilli</taxon>
        <taxon>Lactobacillales</taxon>
        <taxon>Aerococcaceae</taxon>
        <taxon>Dolosicoccus</taxon>
    </lineage>
</organism>
<dbReference type="HAMAP" id="MF_00245">
    <property type="entry name" value="UPF0122"/>
    <property type="match status" value="1"/>
</dbReference>
<comment type="similarity">
    <text evidence="1 3">Belongs to the UPF0122 family.</text>
</comment>
<dbReference type="Proteomes" id="UP000235682">
    <property type="component" value="Unassembled WGS sequence"/>
</dbReference>
<comment type="caution">
    <text evidence="4">The sequence shown here is derived from an EMBL/GenBank/DDBJ whole genome shotgun (WGS) entry which is preliminary data.</text>
</comment>
<dbReference type="PANTHER" id="PTHR40083:SF1">
    <property type="entry name" value="UPF0122 PROTEIN YLXM"/>
    <property type="match status" value="1"/>
</dbReference>
<accession>A0A2N6SLM3</accession>